<accession>A0ABT3SPT3</accession>
<feature type="signal peptide" evidence="1">
    <location>
        <begin position="1"/>
        <end position="31"/>
    </location>
</feature>
<name>A0ABT3SPT3_9MYCO</name>
<keyword evidence="1" id="KW-0732">Signal</keyword>
<dbReference type="RefSeq" id="WP_266001314.1">
    <property type="nucleotide sequence ID" value="NZ_JAPJDN010000074.1"/>
</dbReference>
<reference evidence="2 3" key="1">
    <citation type="submission" date="2022-11" db="EMBL/GenBank/DDBJ databases">
        <title>Mycobacterium sp. nov.</title>
        <authorList>
            <person name="Papic B."/>
            <person name="Spicic S."/>
            <person name="Duvnjak S."/>
        </authorList>
    </citation>
    <scope>NUCLEOTIDE SEQUENCE [LARGE SCALE GENOMIC DNA]</scope>
    <source>
        <strain evidence="2 3">CVI_P4</strain>
    </source>
</reference>
<organism evidence="2 3">
    <name type="scientific">Mycobacterium pinniadriaticum</name>
    <dbReference type="NCBI Taxonomy" id="2994102"/>
    <lineage>
        <taxon>Bacteria</taxon>
        <taxon>Bacillati</taxon>
        <taxon>Actinomycetota</taxon>
        <taxon>Actinomycetes</taxon>
        <taxon>Mycobacteriales</taxon>
        <taxon>Mycobacteriaceae</taxon>
        <taxon>Mycobacterium</taxon>
    </lineage>
</organism>
<dbReference type="Proteomes" id="UP001300745">
    <property type="component" value="Unassembled WGS sequence"/>
</dbReference>
<sequence>MRNRYPAAVGAGAVGAAVLAAALAAAAPAQADRVVSADEICAQAYPGTHAVVSVGGVYTTCAKPGTALPGMWTNNFNLNPGNMDELPYGSHRVDPGNLLSDWVIPDNPDPAPPLMRCDRISGQIICTSDNP</sequence>
<evidence type="ECO:0000256" key="1">
    <source>
        <dbReference type="SAM" id="SignalP"/>
    </source>
</evidence>
<protein>
    <recommendedName>
        <fullName evidence="4">Secreted protein</fullName>
    </recommendedName>
</protein>
<evidence type="ECO:0008006" key="4">
    <source>
        <dbReference type="Google" id="ProtNLM"/>
    </source>
</evidence>
<gene>
    <name evidence="2" type="ORF">ORI27_32285</name>
</gene>
<proteinExistence type="predicted"/>
<comment type="caution">
    <text evidence="2">The sequence shown here is derived from an EMBL/GenBank/DDBJ whole genome shotgun (WGS) entry which is preliminary data.</text>
</comment>
<evidence type="ECO:0000313" key="2">
    <source>
        <dbReference type="EMBL" id="MCX2941367.1"/>
    </source>
</evidence>
<feature type="chain" id="PRO_5045092606" description="Secreted protein" evidence="1">
    <location>
        <begin position="32"/>
        <end position="131"/>
    </location>
</feature>
<keyword evidence="3" id="KW-1185">Reference proteome</keyword>
<dbReference type="EMBL" id="JAPJDO010000074">
    <property type="protein sequence ID" value="MCX2941367.1"/>
    <property type="molecule type" value="Genomic_DNA"/>
</dbReference>
<evidence type="ECO:0000313" key="3">
    <source>
        <dbReference type="Proteomes" id="UP001300745"/>
    </source>
</evidence>